<evidence type="ECO:0008006" key="4">
    <source>
        <dbReference type="Google" id="ProtNLM"/>
    </source>
</evidence>
<sequence>MFNLCRHALKEGGDRFCEKELEKYNIIYPFYSHSNRYNQGVGSSYVGDYYIPGSSLKGALTSKVNREKLDGGVLTCTDIQVKACQIGIFSLNKVQYLYPKTAQNSREEEQQGQEKIPKLEEFFPNIGVEHLKSGQELTGEMAVDDSKILLNDLCKDLNKLMILKIQNYKNEVDRITKPRSEENRAPFKKLASDSRFKINDSKSNKDNIEVLEHLVEELNRLEKRVDEYSTTHSKKAVLFLGGYKGLLGSISENLENKEEFQSAFYIDKATRLPFGIVQIEFCE</sequence>
<dbReference type="RefSeq" id="WP_379788777.1">
    <property type="nucleotide sequence ID" value="NZ_JBHSHL010000041.1"/>
</dbReference>
<comment type="caution">
    <text evidence="2">The sequence shown here is derived from an EMBL/GenBank/DDBJ whole genome shotgun (WGS) entry which is preliminary data.</text>
</comment>
<reference evidence="3" key="1">
    <citation type="journal article" date="2019" name="Int. J. Syst. Evol. Microbiol.">
        <title>The Global Catalogue of Microorganisms (GCM) 10K type strain sequencing project: providing services to taxonomists for standard genome sequencing and annotation.</title>
        <authorList>
            <consortium name="The Broad Institute Genomics Platform"/>
            <consortium name="The Broad Institute Genome Sequencing Center for Infectious Disease"/>
            <person name="Wu L."/>
            <person name="Ma J."/>
        </authorList>
    </citation>
    <scope>NUCLEOTIDE SEQUENCE [LARGE SCALE GENOMIC DNA]</scope>
    <source>
        <strain evidence="3">CCUG 46385</strain>
    </source>
</reference>
<protein>
    <recommendedName>
        <fullName evidence="4">CRISPR type III A-associated protein Csm5</fullName>
    </recommendedName>
</protein>
<accession>A0ABV9QN56</accession>
<proteinExistence type="predicted"/>
<keyword evidence="3" id="KW-1185">Reference proteome</keyword>
<keyword evidence="1" id="KW-0175">Coiled coil</keyword>
<gene>
    <name evidence="2" type="ORF">ACFO4R_09070</name>
</gene>
<evidence type="ECO:0000313" key="3">
    <source>
        <dbReference type="Proteomes" id="UP001595916"/>
    </source>
</evidence>
<dbReference type="EMBL" id="JBHSHL010000041">
    <property type="protein sequence ID" value="MFC4805230.1"/>
    <property type="molecule type" value="Genomic_DNA"/>
</dbReference>
<evidence type="ECO:0000313" key="2">
    <source>
        <dbReference type="EMBL" id="MFC4805230.1"/>
    </source>
</evidence>
<feature type="coiled-coil region" evidence="1">
    <location>
        <begin position="204"/>
        <end position="231"/>
    </location>
</feature>
<organism evidence="2 3">
    <name type="scientific">Filifactor villosus</name>
    <dbReference type="NCBI Taxonomy" id="29374"/>
    <lineage>
        <taxon>Bacteria</taxon>
        <taxon>Bacillati</taxon>
        <taxon>Bacillota</taxon>
        <taxon>Clostridia</taxon>
        <taxon>Peptostreptococcales</taxon>
        <taxon>Filifactoraceae</taxon>
        <taxon>Filifactor</taxon>
    </lineage>
</organism>
<evidence type="ECO:0000256" key="1">
    <source>
        <dbReference type="SAM" id="Coils"/>
    </source>
</evidence>
<dbReference type="Proteomes" id="UP001595916">
    <property type="component" value="Unassembled WGS sequence"/>
</dbReference>
<name>A0ABV9QN56_9FIRM</name>